<name>A0A8K0HAD5_9ROSA</name>
<keyword evidence="1" id="KW-0812">Transmembrane</keyword>
<dbReference type="AlphaFoldDB" id="A0A8K0HAD5"/>
<gene>
    <name evidence="2" type="ORF">FNV43_RR09017</name>
</gene>
<dbReference type="EMBL" id="VOIH02000004">
    <property type="protein sequence ID" value="KAF3448304.1"/>
    <property type="molecule type" value="Genomic_DNA"/>
</dbReference>
<dbReference type="PANTHER" id="PTHR31801:SF1">
    <property type="entry name" value="SPHINGOMYELIN PHOSPHODIESTERASE"/>
    <property type="match status" value="1"/>
</dbReference>
<protein>
    <recommendedName>
        <fullName evidence="4">Sphingomyelin phosphodiesterase 4</fullName>
    </recommendedName>
</protein>
<evidence type="ECO:0000256" key="1">
    <source>
        <dbReference type="SAM" id="Phobius"/>
    </source>
</evidence>
<evidence type="ECO:0000313" key="2">
    <source>
        <dbReference type="EMBL" id="KAF3448304.1"/>
    </source>
</evidence>
<keyword evidence="3" id="KW-1185">Reference proteome</keyword>
<reference evidence="2" key="1">
    <citation type="submission" date="2020-03" db="EMBL/GenBank/DDBJ databases">
        <title>A high-quality chromosome-level genome assembly of a woody plant with both climbing and erect habits, Rhamnella rubrinervis.</title>
        <authorList>
            <person name="Lu Z."/>
            <person name="Yang Y."/>
            <person name="Zhu X."/>
            <person name="Sun Y."/>
        </authorList>
    </citation>
    <scope>NUCLEOTIDE SEQUENCE</scope>
    <source>
        <strain evidence="2">BYM</strain>
        <tissue evidence="2">Leaf</tissue>
    </source>
</reference>
<dbReference type="OrthoDB" id="10251508at2759"/>
<evidence type="ECO:0008006" key="4">
    <source>
        <dbReference type="Google" id="ProtNLM"/>
    </source>
</evidence>
<organism evidence="2 3">
    <name type="scientific">Rhamnella rubrinervis</name>
    <dbReference type="NCBI Taxonomy" id="2594499"/>
    <lineage>
        <taxon>Eukaryota</taxon>
        <taxon>Viridiplantae</taxon>
        <taxon>Streptophyta</taxon>
        <taxon>Embryophyta</taxon>
        <taxon>Tracheophyta</taxon>
        <taxon>Spermatophyta</taxon>
        <taxon>Magnoliopsida</taxon>
        <taxon>eudicotyledons</taxon>
        <taxon>Gunneridae</taxon>
        <taxon>Pentapetalae</taxon>
        <taxon>rosids</taxon>
        <taxon>fabids</taxon>
        <taxon>Rosales</taxon>
        <taxon>Rhamnaceae</taxon>
        <taxon>rhamnoid group</taxon>
        <taxon>Rhamneae</taxon>
        <taxon>Rhamnella</taxon>
    </lineage>
</organism>
<evidence type="ECO:0000313" key="3">
    <source>
        <dbReference type="Proteomes" id="UP000796880"/>
    </source>
</evidence>
<accession>A0A8K0HAD5</accession>
<feature type="transmembrane region" description="Helical" evidence="1">
    <location>
        <begin position="774"/>
        <end position="794"/>
    </location>
</feature>
<sequence length="797" mass="89684">MHPHSYTVDSYSKAQDLAATILASSTPVQISSACSSIESFLHSHSPDQSRHFFSATFPTLICKLFGFDDATPSSSPSSSAPNCQSYHGWIDTVITSNDPDLANRVFALLVPNGVLLSSISAVDRLSLVKYVFPIERLPEWARFMLSSDKNCRVLSDLCPLFKGRVKEDSIKASVPVYQIQLNVFEYYMFWFAYYPVCRGNNENSDNVSTKRSRRFKLENWVSSISGLSSARRGSEHRVECNLYVRLLYAYLRAFVPVLDLNSHQPYRSSLLHNSISFDGSVIIQAEFLVNTFTHFWLVDNDFSPLPVNLCKSFGVSFPLRSVLGETPPTAGLGEVVKLFVKYLNLSSLVQADGTENVEHSGSPRWRVSGSFDYSKSRDVMVGSPNVRSVGTWNLSIQRPLYRFILRTFLFCPIGTSIKNASKVFSVWISYMEPWMISLDDFAELDVLVDKSAQNAKKEDSLDNTVGYTPTWQGYVLSNYLYYSSLVMHFMGFAHKFLHADVEIIVQMVLKVLNILTSSKELLGLIKMADSVFHSKQAGSGKSMLNSLYRYIPSICEQLQDWEDGLSESDADGSFLHENWNKDLRLFTDGEDGGQQLLQLFILRAEAELQAFSGENLAHNLQCIDSLKEKVGCLYGGHTIKPLSFSPEPKEHHQGRCEIFKPRKIGNQAVADIKYKGDWMKRPISDDEIAWLAKLLVSLSGWLNESLGLNQLESSQVYVEVSHNDVDDVCGPAETMKALLSAVSSWLLTLSTTMVRLMREHGLRVNLRMFASKKVVMVLLLSVVFSILKKVFGLFQRV</sequence>
<dbReference type="Proteomes" id="UP000796880">
    <property type="component" value="Unassembled WGS sequence"/>
</dbReference>
<dbReference type="PANTHER" id="PTHR31801">
    <property type="entry name" value="ALTERED INHERITANCE OF MITOCHONDRIA PROTEIN 24, MITOCHONDRIAL"/>
    <property type="match status" value="1"/>
</dbReference>
<keyword evidence="1" id="KW-1133">Transmembrane helix</keyword>
<keyword evidence="1" id="KW-0472">Membrane</keyword>
<comment type="caution">
    <text evidence="2">The sequence shown here is derived from an EMBL/GenBank/DDBJ whole genome shotgun (WGS) entry which is preliminary data.</text>
</comment>
<proteinExistence type="predicted"/>